<dbReference type="EMBL" id="LT629777">
    <property type="protein sequence ID" value="SDT10559.1"/>
    <property type="molecule type" value="Genomic_DNA"/>
</dbReference>
<feature type="binding site" evidence="5">
    <location>
        <begin position="204"/>
        <end position="211"/>
    </location>
    <ligand>
        <name>ATP</name>
        <dbReference type="ChEBI" id="CHEBI:30616"/>
    </ligand>
</feature>
<dbReference type="Proteomes" id="UP000199524">
    <property type="component" value="Chromosome I"/>
</dbReference>
<evidence type="ECO:0000256" key="3">
    <source>
        <dbReference type="ARBA" id="ARBA00022806"/>
    </source>
</evidence>
<evidence type="ECO:0000313" key="8">
    <source>
        <dbReference type="Proteomes" id="UP000199524"/>
    </source>
</evidence>
<keyword evidence="2 5" id="KW-0378">Hydrolase</keyword>
<organism evidence="7 8">
    <name type="scientific">Pseudomonas asplenii</name>
    <dbReference type="NCBI Taxonomy" id="53407"/>
    <lineage>
        <taxon>Bacteria</taxon>
        <taxon>Pseudomonadati</taxon>
        <taxon>Pseudomonadota</taxon>
        <taxon>Gammaproteobacteria</taxon>
        <taxon>Pseudomonadales</taxon>
        <taxon>Pseudomonadaceae</taxon>
        <taxon>Pseudomonas</taxon>
    </lineage>
</organism>
<dbReference type="GO" id="GO:0003677">
    <property type="term" value="F:DNA binding"/>
    <property type="evidence" value="ECO:0007669"/>
    <property type="project" value="InterPro"/>
</dbReference>
<dbReference type="PROSITE" id="PS51257">
    <property type="entry name" value="PROKAR_LIPOPROTEIN"/>
    <property type="match status" value="1"/>
</dbReference>
<accession>A0A1H1XNY5</accession>
<dbReference type="GO" id="GO:0005829">
    <property type="term" value="C:cytosol"/>
    <property type="evidence" value="ECO:0007669"/>
    <property type="project" value="TreeGrafter"/>
</dbReference>
<dbReference type="SUPFAM" id="SSF52540">
    <property type="entry name" value="P-loop containing nucleoside triphosphate hydrolases"/>
    <property type="match status" value="1"/>
</dbReference>
<dbReference type="GO" id="GO:0016787">
    <property type="term" value="F:hydrolase activity"/>
    <property type="evidence" value="ECO:0007669"/>
    <property type="project" value="UniProtKB-UniRule"/>
</dbReference>
<evidence type="ECO:0000313" key="7">
    <source>
        <dbReference type="EMBL" id="SDT10559.1"/>
    </source>
</evidence>
<dbReference type="Gene3D" id="3.40.50.300">
    <property type="entry name" value="P-loop containing nucleotide triphosphate hydrolases"/>
    <property type="match status" value="2"/>
</dbReference>
<feature type="domain" description="UvrD-like helicase ATP-binding" evidence="6">
    <location>
        <begin position="183"/>
        <end position="660"/>
    </location>
</feature>
<keyword evidence="8" id="KW-1185">Reference proteome</keyword>
<sequence length="660" mass="75565">MRKFSLFRVTGISRKHPWLLSAIGLGCLEISRVSKPENAHEPLITKRFILIGSRRTITNFQLGLNRHYTALSGELLAGIIRELNAMESASKVFTPPDRYIRASRYRQFLDDCRQFIHRHHQAITSLKSSPVIPKEAIDQLAKRWDLLNRRFTEGDQHRQKMNALWMASTALTHAQYFQTVESEPLTPEPIKATLCFDDSNLTVAAAGSGKTSVIVAKAGFALKAGYFKDDEILVLAFNKNAAAEIRERIKERINSQLGRTVTIKARTFHALGLQLWLHQHASTTQGQQRRRPKLVQFDKHPHLLKQHLQKLLGAGNDFSRDLLEWATYYRYPFLNDNSPSPDPAVTLSTLESRYHELCRSYVKSKQRDGQTWDLAVPTLQPGIFVRSHEEAKIYNWLYLHRVDFAYEKACPPEIAHDINNRASNYEADFTYFPADKRMQEIYHEHFGLNAEGRAPKFLGAKEYEKRANKKRHVFQNLLVTPLQPKGSRFIETSSAGIRDGSLFDTLEKQLKARGVTVHPECEKLKAKALAAFAQDTDFHDLLAKFVSKHRDSGLTFDELQTRYDRLDSENRERSNRFLKWMRPYCESLDVFMAAQNPPLLDFAAMIRDGAHILRNNPPPSLAVKFVMVDEFQDISRARANLVAAMLDHAKKDAMFPPVSG</sequence>
<evidence type="ECO:0000256" key="1">
    <source>
        <dbReference type="ARBA" id="ARBA00022741"/>
    </source>
</evidence>
<proteinExistence type="predicted"/>
<dbReference type="Pfam" id="PF00580">
    <property type="entry name" value="UvrD-helicase"/>
    <property type="match status" value="1"/>
</dbReference>
<evidence type="ECO:0000256" key="2">
    <source>
        <dbReference type="ARBA" id="ARBA00022801"/>
    </source>
</evidence>
<keyword evidence="1 5" id="KW-0547">Nucleotide-binding</keyword>
<dbReference type="GO" id="GO:0043138">
    <property type="term" value="F:3'-5' DNA helicase activity"/>
    <property type="evidence" value="ECO:0007669"/>
    <property type="project" value="TreeGrafter"/>
</dbReference>
<keyword evidence="3 5" id="KW-0347">Helicase</keyword>
<name>A0A1H1XNY5_9PSED</name>
<dbReference type="GO" id="GO:0000725">
    <property type="term" value="P:recombinational repair"/>
    <property type="evidence" value="ECO:0007669"/>
    <property type="project" value="TreeGrafter"/>
</dbReference>
<evidence type="ECO:0000259" key="6">
    <source>
        <dbReference type="PROSITE" id="PS51198"/>
    </source>
</evidence>
<dbReference type="PANTHER" id="PTHR11070:SF63">
    <property type="entry name" value="DNA HELICASE IV"/>
    <property type="match status" value="1"/>
</dbReference>
<dbReference type="InterPro" id="IPR000212">
    <property type="entry name" value="DNA_helicase_UvrD/REP"/>
</dbReference>
<dbReference type="PANTHER" id="PTHR11070">
    <property type="entry name" value="UVRD / RECB / PCRA DNA HELICASE FAMILY MEMBER"/>
    <property type="match status" value="1"/>
</dbReference>
<dbReference type="InterPro" id="IPR027417">
    <property type="entry name" value="P-loop_NTPase"/>
</dbReference>
<dbReference type="AlphaFoldDB" id="A0A1H1XNY5"/>
<reference evidence="8" key="1">
    <citation type="submission" date="2016-10" db="EMBL/GenBank/DDBJ databases">
        <authorList>
            <person name="Varghese N."/>
            <person name="Submissions S."/>
        </authorList>
    </citation>
    <scope>NUCLEOTIDE SEQUENCE [LARGE SCALE GENOMIC DNA]</scope>
    <source>
        <strain evidence="8">ATCC 23835</strain>
    </source>
</reference>
<evidence type="ECO:0000256" key="5">
    <source>
        <dbReference type="PROSITE-ProRule" id="PRU00560"/>
    </source>
</evidence>
<protein>
    <submittedName>
        <fullName evidence="7">DNA helicase-4</fullName>
    </submittedName>
</protein>
<keyword evidence="4 5" id="KW-0067">ATP-binding</keyword>
<evidence type="ECO:0000256" key="4">
    <source>
        <dbReference type="ARBA" id="ARBA00022840"/>
    </source>
</evidence>
<dbReference type="PROSITE" id="PS51198">
    <property type="entry name" value="UVRD_HELICASE_ATP_BIND"/>
    <property type="match status" value="1"/>
</dbReference>
<dbReference type="GO" id="GO:0005524">
    <property type="term" value="F:ATP binding"/>
    <property type="evidence" value="ECO:0007669"/>
    <property type="project" value="UniProtKB-UniRule"/>
</dbReference>
<gene>
    <name evidence="7" type="ORF">SAMN05216598_3984</name>
</gene>
<dbReference type="InterPro" id="IPR014016">
    <property type="entry name" value="UvrD-like_ATP-bd"/>
</dbReference>